<dbReference type="Proteomes" id="UP000006643">
    <property type="component" value="Unassembled WGS sequence"/>
</dbReference>
<dbReference type="GeneID" id="9463025"/>
<proteinExistence type="inferred from homology"/>
<dbReference type="STRING" id="403677.D0NY70"/>
<dbReference type="InterPro" id="IPR014756">
    <property type="entry name" value="Ig_E-set"/>
</dbReference>
<organism evidence="6 7">
    <name type="scientific">Phytophthora infestans (strain T30-4)</name>
    <name type="common">Potato late blight agent</name>
    <dbReference type="NCBI Taxonomy" id="403677"/>
    <lineage>
        <taxon>Eukaryota</taxon>
        <taxon>Sar</taxon>
        <taxon>Stramenopiles</taxon>
        <taxon>Oomycota</taxon>
        <taxon>Peronosporomycetes</taxon>
        <taxon>Peronosporales</taxon>
        <taxon>Peronosporaceae</taxon>
        <taxon>Phytophthora</taxon>
    </lineage>
</organism>
<accession>D0NY70</accession>
<keyword evidence="7" id="KW-1185">Reference proteome</keyword>
<name>D0NY70_PHYIT</name>
<dbReference type="InterPro" id="IPR016125">
    <property type="entry name" value="Peptidase_C15-like"/>
</dbReference>
<sequence length="266" mass="30204">MTVIVLDRNFGRRETHELHLVRNVWPIINLCNTLTHIIDESSPLYHLSTSELLSGDHFFVVLFTGQDDVISDTMVARKAYHACDILVDHHFEDNITLTPDGLYIDLDAINATYCDSDLNPIEEPDRSFGKFGDILENLTTFLATTLAEHPKVTESHVLEDRGRPCNFLHFGIIHVGEPDDITTSLPLEDMLKTLQAVDPRVDISTDPGRYICNYVYYRSLVWVKRQEAKGHPKHLALFVHVPEFRNVAFNDQVALASKIVDLVANL</sequence>
<dbReference type="InterPro" id="IPR013518">
    <property type="entry name" value="K_chnl_inward-rec_Kir_cyto"/>
</dbReference>
<reference evidence="7" key="1">
    <citation type="journal article" date="2009" name="Nature">
        <title>Genome sequence and analysis of the Irish potato famine pathogen Phytophthora infestans.</title>
        <authorList>
            <consortium name="The Broad Institute Genome Sequencing Platform"/>
            <person name="Haas B.J."/>
            <person name="Kamoun S."/>
            <person name="Zody M.C."/>
            <person name="Jiang R.H."/>
            <person name="Handsaker R.E."/>
            <person name="Cano L.M."/>
            <person name="Grabherr M."/>
            <person name="Kodira C.D."/>
            <person name="Raffaele S."/>
            <person name="Torto-Alalibo T."/>
            <person name="Bozkurt T.O."/>
            <person name="Ah-Fong A.M."/>
            <person name="Alvarado L."/>
            <person name="Anderson V.L."/>
            <person name="Armstrong M.R."/>
            <person name="Avrova A."/>
            <person name="Baxter L."/>
            <person name="Beynon J."/>
            <person name="Boevink P.C."/>
            <person name="Bollmann S.R."/>
            <person name="Bos J.I."/>
            <person name="Bulone V."/>
            <person name="Cai G."/>
            <person name="Cakir C."/>
            <person name="Carrington J.C."/>
            <person name="Chawner M."/>
            <person name="Conti L."/>
            <person name="Costanzo S."/>
            <person name="Ewan R."/>
            <person name="Fahlgren N."/>
            <person name="Fischbach M.A."/>
            <person name="Fugelstad J."/>
            <person name="Gilroy E.M."/>
            <person name="Gnerre S."/>
            <person name="Green P.J."/>
            <person name="Grenville-Briggs L.J."/>
            <person name="Griffith J."/>
            <person name="Grunwald N.J."/>
            <person name="Horn K."/>
            <person name="Horner N.R."/>
            <person name="Hu C.H."/>
            <person name="Huitema E."/>
            <person name="Jeong D.H."/>
            <person name="Jones A.M."/>
            <person name="Jones J.D."/>
            <person name="Jones R.W."/>
            <person name="Karlsson E.K."/>
            <person name="Kunjeti S.G."/>
            <person name="Lamour K."/>
            <person name="Liu Z."/>
            <person name="Ma L."/>
            <person name="Maclean D."/>
            <person name="Chibucos M.C."/>
            <person name="McDonald H."/>
            <person name="McWalters J."/>
            <person name="Meijer H.J."/>
            <person name="Morgan W."/>
            <person name="Morris P.F."/>
            <person name="Munro C.A."/>
            <person name="O'Neill K."/>
            <person name="Ospina-Giraldo M."/>
            <person name="Pinzon A."/>
            <person name="Pritchard L."/>
            <person name="Ramsahoye B."/>
            <person name="Ren Q."/>
            <person name="Restrepo S."/>
            <person name="Roy S."/>
            <person name="Sadanandom A."/>
            <person name="Savidor A."/>
            <person name="Schornack S."/>
            <person name="Schwartz D.C."/>
            <person name="Schumann U.D."/>
            <person name="Schwessinger B."/>
            <person name="Seyer L."/>
            <person name="Sharpe T."/>
            <person name="Silvar C."/>
            <person name="Song J."/>
            <person name="Studholme D.J."/>
            <person name="Sykes S."/>
            <person name="Thines M."/>
            <person name="van de Vondervoort P.J."/>
            <person name="Phuntumart V."/>
            <person name="Wawra S."/>
            <person name="Weide R."/>
            <person name="Win J."/>
            <person name="Young C."/>
            <person name="Zhou S."/>
            <person name="Fry W."/>
            <person name="Meyers B.C."/>
            <person name="van West P."/>
            <person name="Ristaino J."/>
            <person name="Govers F."/>
            <person name="Birch P.R."/>
            <person name="Whisson S.C."/>
            <person name="Judelson H.S."/>
            <person name="Nusbaum C."/>
        </authorList>
    </citation>
    <scope>NUCLEOTIDE SEQUENCE [LARGE SCALE GENOMIC DNA]</scope>
    <source>
        <strain evidence="7">T30-4</strain>
    </source>
</reference>
<dbReference type="SUPFAM" id="SSF53182">
    <property type="entry name" value="Pyrrolidone carboxyl peptidase (pyroglutamate aminopeptidase)"/>
    <property type="match status" value="1"/>
</dbReference>
<dbReference type="KEGG" id="pif:PITG_18099"/>
<dbReference type="OMA" id="IISETMV"/>
<protein>
    <submittedName>
        <fullName evidence="6">Cysteine protease family C15, putative</fullName>
    </submittedName>
</protein>
<evidence type="ECO:0000313" key="6">
    <source>
        <dbReference type="EMBL" id="EEY68028.1"/>
    </source>
</evidence>
<dbReference type="OrthoDB" id="273257at2759"/>
<evidence type="ECO:0000256" key="4">
    <source>
        <dbReference type="ARBA" id="ARBA00022807"/>
    </source>
</evidence>
<dbReference type="EMBL" id="DS028185">
    <property type="protein sequence ID" value="EEY68028.1"/>
    <property type="molecule type" value="Genomic_DNA"/>
</dbReference>
<dbReference type="eggNOG" id="KOG4755">
    <property type="taxonomic scope" value="Eukaryota"/>
</dbReference>
<feature type="domain" description="Inward rectifier potassium channel C-terminal" evidence="5">
    <location>
        <begin position="31"/>
        <end position="113"/>
    </location>
</feature>
<evidence type="ECO:0000256" key="2">
    <source>
        <dbReference type="ARBA" id="ARBA00022670"/>
    </source>
</evidence>
<dbReference type="RefSeq" id="XP_002997727.1">
    <property type="nucleotide sequence ID" value="XM_002997681.1"/>
</dbReference>
<keyword evidence="2 6" id="KW-0645">Protease</keyword>
<gene>
    <name evidence="6" type="ORF">PITG_18099</name>
</gene>
<dbReference type="Pfam" id="PF01470">
    <property type="entry name" value="Peptidase_C15"/>
    <property type="match status" value="1"/>
</dbReference>
<keyword evidence="4" id="KW-0788">Thiol protease</keyword>
<comment type="similarity">
    <text evidence="1">Belongs to the peptidase C15 family.</text>
</comment>
<dbReference type="HOGENOM" id="CLU_1047539_0_0_1"/>
<dbReference type="Gene3D" id="3.40.630.20">
    <property type="entry name" value="Peptidase C15, pyroglutamyl peptidase I-like"/>
    <property type="match status" value="1"/>
</dbReference>
<dbReference type="InterPro" id="IPR036440">
    <property type="entry name" value="Peptidase_C15-like_sf"/>
</dbReference>
<dbReference type="InParanoid" id="D0NY70"/>
<dbReference type="SUPFAM" id="SSF81296">
    <property type="entry name" value="E set domains"/>
    <property type="match status" value="1"/>
</dbReference>
<dbReference type="AlphaFoldDB" id="D0NY70"/>
<keyword evidence="3" id="KW-0378">Hydrolase</keyword>
<evidence type="ECO:0000256" key="1">
    <source>
        <dbReference type="ARBA" id="ARBA00006641"/>
    </source>
</evidence>
<dbReference type="PANTHER" id="PTHR23402:SF1">
    <property type="entry name" value="PYROGLUTAMYL-PEPTIDASE I"/>
    <property type="match status" value="1"/>
</dbReference>
<dbReference type="VEuPathDB" id="FungiDB:PITG_18099"/>
<evidence type="ECO:0000259" key="5">
    <source>
        <dbReference type="Pfam" id="PF17655"/>
    </source>
</evidence>
<dbReference type="Pfam" id="PF17655">
    <property type="entry name" value="IRK_C"/>
    <property type="match status" value="1"/>
</dbReference>
<evidence type="ECO:0000313" key="7">
    <source>
        <dbReference type="Proteomes" id="UP000006643"/>
    </source>
</evidence>
<dbReference type="PANTHER" id="PTHR23402">
    <property type="entry name" value="PROTEASE FAMILY C15 PYROGLUTAMYL-PEPTIDASE I-RELATED"/>
    <property type="match status" value="1"/>
</dbReference>
<dbReference type="Gene3D" id="2.60.40.1400">
    <property type="entry name" value="G protein-activated inward rectifier potassium channel 1"/>
    <property type="match status" value="1"/>
</dbReference>
<dbReference type="GO" id="GO:0006508">
    <property type="term" value="P:proteolysis"/>
    <property type="evidence" value="ECO:0007669"/>
    <property type="project" value="UniProtKB-KW"/>
</dbReference>
<evidence type="ECO:0000256" key="3">
    <source>
        <dbReference type="ARBA" id="ARBA00022801"/>
    </source>
</evidence>
<dbReference type="InterPro" id="IPR041647">
    <property type="entry name" value="IRK_C"/>
</dbReference>
<dbReference type="GO" id="GO:0008234">
    <property type="term" value="F:cysteine-type peptidase activity"/>
    <property type="evidence" value="ECO:0007669"/>
    <property type="project" value="UniProtKB-KW"/>
</dbReference>